<dbReference type="PANTHER" id="PTHR34685:SF2">
    <property type="entry name" value="RED CHLOROPHYLL CATABOLITE REDUCTASE, CHLOROPLASTIC"/>
    <property type="match status" value="1"/>
</dbReference>
<evidence type="ECO:0000313" key="1">
    <source>
        <dbReference type="EMBL" id="ARN75511.1"/>
    </source>
</evidence>
<protein>
    <recommendedName>
        <fullName evidence="3">Red chlorophyll catabolite reductase</fullName>
    </recommendedName>
</protein>
<dbReference type="OrthoDB" id="6397580at2"/>
<organism evidence="1 2">
    <name type="scientific">Oceanicoccus sagamiensis</name>
    <dbReference type="NCBI Taxonomy" id="716816"/>
    <lineage>
        <taxon>Bacteria</taxon>
        <taxon>Pseudomonadati</taxon>
        <taxon>Pseudomonadota</taxon>
        <taxon>Gammaproteobacteria</taxon>
        <taxon>Cellvibrionales</taxon>
        <taxon>Spongiibacteraceae</taxon>
        <taxon>Oceanicoccus</taxon>
    </lineage>
</organism>
<dbReference type="Pfam" id="PF06405">
    <property type="entry name" value="RCC_reductase"/>
    <property type="match status" value="1"/>
</dbReference>
<dbReference type="EMBL" id="CP019343">
    <property type="protein sequence ID" value="ARN75511.1"/>
    <property type="molecule type" value="Genomic_DNA"/>
</dbReference>
<dbReference type="AlphaFoldDB" id="A0A1X9NEC2"/>
<proteinExistence type="predicted"/>
<sequence length="271" mass="30866">MSKSTRSLIDEIDARPGVDNEETFKELWSILGELFEKIKGRFELSPDGSTADLQPYSAIDGSGAGGYLSTFAGPEIDWLVYSWVGNPKASFTNMHLTISLGPQIDAPNLGLAFGTTPDLFMYLDFVPRLDLPANPAYMDKYYDEANEQYLKWQENPEFVSFISRDLYMRATQTPTSLCISAPDNETNMEEVRSTAHKMVDQWLANVEKADRIPEDQWQAQQDRDEALRKEISDRDPMNEMVERMYGKELADRLTKALWGGDRELPYAKDFS</sequence>
<dbReference type="Gene3D" id="3.40.1500.20">
    <property type="match status" value="1"/>
</dbReference>
<dbReference type="PANTHER" id="PTHR34685">
    <property type="entry name" value="RED CHLOROPHYLL CATABOLITE REDUCTASE, CHLOROPLASTIC"/>
    <property type="match status" value="1"/>
</dbReference>
<keyword evidence="2" id="KW-1185">Reference proteome</keyword>
<reference evidence="1 2" key="1">
    <citation type="submission" date="2016-11" db="EMBL/GenBank/DDBJ databases">
        <title>Trade-off between light-utilization and light-protection in marine flavobacteria.</title>
        <authorList>
            <person name="Kumagai Y."/>
        </authorList>
    </citation>
    <scope>NUCLEOTIDE SEQUENCE [LARGE SCALE GENOMIC DNA]</scope>
    <source>
        <strain evidence="1 2">NBRC 107125</strain>
    </source>
</reference>
<evidence type="ECO:0008006" key="3">
    <source>
        <dbReference type="Google" id="ProtNLM"/>
    </source>
</evidence>
<dbReference type="Proteomes" id="UP000193450">
    <property type="component" value="Chromosome"/>
</dbReference>
<evidence type="ECO:0000313" key="2">
    <source>
        <dbReference type="Proteomes" id="UP000193450"/>
    </source>
</evidence>
<dbReference type="InterPro" id="IPR009439">
    <property type="entry name" value="RCC_reductase"/>
</dbReference>
<gene>
    <name evidence="1" type="ORF">BST96_16185</name>
</gene>
<accession>A0A1X9NEC2</accession>
<dbReference type="RefSeq" id="WP_085759692.1">
    <property type="nucleotide sequence ID" value="NZ_CP019343.1"/>
</dbReference>
<dbReference type="KEGG" id="osg:BST96_16185"/>
<name>A0A1X9NEC2_9GAMM</name>
<dbReference type="STRING" id="716816.BST96_16185"/>
<dbReference type="GO" id="GO:0051743">
    <property type="term" value="F:red chlorophyll catabolite reductase activity"/>
    <property type="evidence" value="ECO:0007669"/>
    <property type="project" value="InterPro"/>
</dbReference>